<gene>
    <name evidence="2" type="ORF">A2431_00090</name>
</gene>
<keyword evidence="1" id="KW-0812">Transmembrane</keyword>
<organism evidence="2 3">
    <name type="scientific">Candidatus Zambryskibacteria bacterium RIFOXYC1_FULL_39_10</name>
    <dbReference type="NCBI Taxonomy" id="1802779"/>
    <lineage>
        <taxon>Bacteria</taxon>
        <taxon>Candidatus Zambryskiibacteriota</taxon>
    </lineage>
</organism>
<evidence type="ECO:0000256" key="1">
    <source>
        <dbReference type="SAM" id="Phobius"/>
    </source>
</evidence>
<dbReference type="EMBL" id="MHWW01000012">
    <property type="protein sequence ID" value="OHB14821.1"/>
    <property type="molecule type" value="Genomic_DNA"/>
</dbReference>
<proteinExistence type="predicted"/>
<evidence type="ECO:0000313" key="3">
    <source>
        <dbReference type="Proteomes" id="UP000177697"/>
    </source>
</evidence>
<feature type="transmembrane region" description="Helical" evidence="1">
    <location>
        <begin position="6"/>
        <end position="24"/>
    </location>
</feature>
<name>A0A1G2UZL5_9BACT</name>
<keyword evidence="1" id="KW-1133">Transmembrane helix</keyword>
<protein>
    <submittedName>
        <fullName evidence="2">Uncharacterized protein</fullName>
    </submittedName>
</protein>
<keyword evidence="1" id="KW-0472">Membrane</keyword>
<evidence type="ECO:0000313" key="2">
    <source>
        <dbReference type="EMBL" id="OHB14821.1"/>
    </source>
</evidence>
<accession>A0A1G2UZL5</accession>
<reference evidence="2 3" key="1">
    <citation type="journal article" date="2016" name="Nat. Commun.">
        <title>Thousands of microbial genomes shed light on interconnected biogeochemical processes in an aquifer system.</title>
        <authorList>
            <person name="Anantharaman K."/>
            <person name="Brown C.T."/>
            <person name="Hug L.A."/>
            <person name="Sharon I."/>
            <person name="Castelle C.J."/>
            <person name="Probst A.J."/>
            <person name="Thomas B.C."/>
            <person name="Singh A."/>
            <person name="Wilkins M.J."/>
            <person name="Karaoz U."/>
            <person name="Brodie E.L."/>
            <person name="Williams K.H."/>
            <person name="Hubbard S.S."/>
            <person name="Banfield J.F."/>
        </authorList>
    </citation>
    <scope>NUCLEOTIDE SEQUENCE [LARGE SCALE GENOMIC DNA]</scope>
</reference>
<comment type="caution">
    <text evidence="2">The sequence shown here is derived from an EMBL/GenBank/DDBJ whole genome shotgun (WGS) entry which is preliminary data.</text>
</comment>
<sequence length="83" mass="9164">MNNKIFVLIFIIVVFILGGLLYIYNPDPVEYKNPNEIEPVACTMEAKLCPDGSYVGRSGPNCEFAECPAPLFEDGTVFEDGTI</sequence>
<dbReference type="Proteomes" id="UP000177697">
    <property type="component" value="Unassembled WGS sequence"/>
</dbReference>
<dbReference type="AlphaFoldDB" id="A0A1G2UZL5"/>